<sequence>MTNELSTDHVQGFPYHSKLRGPSAAGIDYAAELEKRMPIMQEKLENPRKSGTRESRLGLRNMFAKSRLSRDAQTLTDSIFASNLTASRVSLVSMEQSSQPSEQETSLPTDFSWTPLPVMPEDSDSEQAPSPQRPKTASTKGRRAPSGFGWQASRDSPPTWSPPHLFKAFPQAVRHVTLPATLLTADAILRMSGRRNSLQGKEGQDATLNAAELGLDGIEGDEDKSKKKTRRNRAASAAGRKWTRKLYVLVTSGYLLQYPAEGSYDRLPEKVLRLGSLSAAFASDAIPGRHWVIQVSSVADMDDAPAAESRSIFSKLSFRTAERRTATNLLMVFEDAESMESWITTLRTEIERLGGKKKLSETGRPKNETAGQPTTEDVSPRTPIVRDPSRFTSSAGSGSRSTICSSSSSTSSSTSISGRGRARGLTLPLAARYSQTSPRTMSSTATGNQWLDDASTTNSIISQDERQLDSLRENWNRISLVSSGQETFVTSSGSSLDDSPTRDRCAGGVLASPETTEADMGARLDALETGARNDSVQAVDLFSDDDSSSRSSYRATSRRDTALSGESMVSHVAAAATPNFSVPRVSSRRYSCVPRPRSAAAQTSPPTRTRDGRSSPTRASSRASSRASQAQPTAFRPVHRLSAAMDPLGTMSMAPERLHEDLERQRMRSVSRGRASQREKKRLPAVPRALPDSPMDEVGWSHGPRRHASTSAVTQGVSSGVSSTSPKARAALSRRPHIAQLLAFNHVADHVAEAEETRGHGVSFLNMSNGDHDNGQPRRPLRSDSAKRVSTGSVFSDGCCASYDVHGSMASRNNSLDSCVTITPDSSHDPYPDVERTPRYSGFQNHCYVPWTAVDGPPPAPPPTRALPPIPLKLRSKR</sequence>
<gene>
    <name evidence="3" type="ORF">E4U42_004223</name>
</gene>
<feature type="region of interest" description="Disordered" evidence="1">
    <location>
        <begin position="354"/>
        <end position="423"/>
    </location>
</feature>
<feature type="compositionally biased region" description="Polar residues" evidence="1">
    <location>
        <begin position="126"/>
        <end position="139"/>
    </location>
</feature>
<feature type="compositionally biased region" description="Pro residues" evidence="1">
    <location>
        <begin position="856"/>
        <end position="871"/>
    </location>
</feature>
<evidence type="ECO:0000313" key="3">
    <source>
        <dbReference type="EMBL" id="KAG5925504.1"/>
    </source>
</evidence>
<dbReference type="Proteomes" id="UP000811619">
    <property type="component" value="Unassembled WGS sequence"/>
</dbReference>
<organism evidence="3 4">
    <name type="scientific">Claviceps africana</name>
    <dbReference type="NCBI Taxonomy" id="83212"/>
    <lineage>
        <taxon>Eukaryota</taxon>
        <taxon>Fungi</taxon>
        <taxon>Dikarya</taxon>
        <taxon>Ascomycota</taxon>
        <taxon>Pezizomycotina</taxon>
        <taxon>Sordariomycetes</taxon>
        <taxon>Hypocreomycetidae</taxon>
        <taxon>Hypocreales</taxon>
        <taxon>Clavicipitaceae</taxon>
        <taxon>Claviceps</taxon>
    </lineage>
</organism>
<proteinExistence type="predicted"/>
<comment type="caution">
    <text evidence="3">The sequence shown here is derived from an EMBL/GenBank/DDBJ whole genome shotgun (WGS) entry which is preliminary data.</text>
</comment>
<feature type="compositionally biased region" description="Low complexity" evidence="1">
    <location>
        <begin position="614"/>
        <end position="634"/>
    </location>
</feature>
<feature type="region of interest" description="Disordered" evidence="1">
    <location>
        <begin position="854"/>
        <end position="878"/>
    </location>
</feature>
<feature type="region of interest" description="Disordered" evidence="1">
    <location>
        <begin position="93"/>
        <end position="163"/>
    </location>
</feature>
<dbReference type="PROSITE" id="PS50003">
    <property type="entry name" value="PH_DOMAIN"/>
    <property type="match status" value="1"/>
</dbReference>
<feature type="compositionally biased region" description="Basic and acidic residues" evidence="1">
    <location>
        <begin position="354"/>
        <end position="367"/>
    </location>
</feature>
<evidence type="ECO:0000259" key="2">
    <source>
        <dbReference type="PROSITE" id="PS50003"/>
    </source>
</evidence>
<feature type="region of interest" description="Disordered" evidence="1">
    <location>
        <begin position="583"/>
        <end position="638"/>
    </location>
</feature>
<accession>A0A8K0J5Z8</accession>
<feature type="compositionally biased region" description="Low complexity" evidence="1">
    <location>
        <begin position="390"/>
        <end position="419"/>
    </location>
</feature>
<reference evidence="3" key="1">
    <citation type="journal article" date="2020" name="bioRxiv">
        <title>Whole genome comparisons of ergot fungi reveals the divergence and evolution of species within the genus Claviceps are the result of varying mechanisms driving genome evolution and host range expansion.</title>
        <authorList>
            <person name="Wyka S.A."/>
            <person name="Mondo S.J."/>
            <person name="Liu M."/>
            <person name="Dettman J."/>
            <person name="Nalam V."/>
            <person name="Broders K.D."/>
        </authorList>
    </citation>
    <scope>NUCLEOTIDE SEQUENCE</scope>
    <source>
        <strain evidence="3">CCC 489</strain>
    </source>
</reference>
<feature type="compositionally biased region" description="Low complexity" evidence="1">
    <location>
        <begin position="93"/>
        <end position="106"/>
    </location>
</feature>
<dbReference type="InterPro" id="IPR001849">
    <property type="entry name" value="PH_domain"/>
</dbReference>
<evidence type="ECO:0000256" key="1">
    <source>
        <dbReference type="SAM" id="MobiDB-lite"/>
    </source>
</evidence>
<feature type="compositionally biased region" description="Basic and acidic residues" evidence="1">
    <location>
        <begin position="770"/>
        <end position="787"/>
    </location>
</feature>
<feature type="domain" description="PH" evidence="2">
    <location>
        <begin position="224"/>
        <end position="351"/>
    </location>
</feature>
<feature type="compositionally biased region" description="Low complexity" evidence="1">
    <location>
        <begin position="709"/>
        <end position="724"/>
    </location>
</feature>
<feature type="region of interest" description="Disordered" evidence="1">
    <location>
        <begin position="539"/>
        <end position="565"/>
    </location>
</feature>
<feature type="region of interest" description="Disordered" evidence="1">
    <location>
        <begin position="661"/>
        <end position="724"/>
    </location>
</feature>
<name>A0A8K0J5Z8_9HYPO</name>
<evidence type="ECO:0000313" key="4">
    <source>
        <dbReference type="Proteomes" id="UP000811619"/>
    </source>
</evidence>
<dbReference type="OrthoDB" id="1749473at2759"/>
<dbReference type="EMBL" id="SRPY01000367">
    <property type="protein sequence ID" value="KAG5925504.1"/>
    <property type="molecule type" value="Genomic_DNA"/>
</dbReference>
<protein>
    <recommendedName>
        <fullName evidence="2">PH domain-containing protein</fullName>
    </recommendedName>
</protein>
<keyword evidence="4" id="KW-1185">Reference proteome</keyword>
<feature type="region of interest" description="Disordered" evidence="1">
    <location>
        <begin position="762"/>
        <end position="788"/>
    </location>
</feature>
<dbReference type="AlphaFoldDB" id="A0A8K0J5Z8"/>